<accession>A0A0F9B1I1</accession>
<reference evidence="1" key="1">
    <citation type="journal article" date="2015" name="Nature">
        <title>Complex archaea that bridge the gap between prokaryotes and eukaryotes.</title>
        <authorList>
            <person name="Spang A."/>
            <person name="Saw J.H."/>
            <person name="Jorgensen S.L."/>
            <person name="Zaremba-Niedzwiedzka K."/>
            <person name="Martijn J."/>
            <person name="Lind A.E."/>
            <person name="van Eijk R."/>
            <person name="Schleper C."/>
            <person name="Guy L."/>
            <person name="Ettema T.J."/>
        </authorList>
    </citation>
    <scope>NUCLEOTIDE SEQUENCE</scope>
</reference>
<feature type="non-terminal residue" evidence="1">
    <location>
        <position position="95"/>
    </location>
</feature>
<dbReference type="AlphaFoldDB" id="A0A0F9B1I1"/>
<comment type="caution">
    <text evidence="1">The sequence shown here is derived from an EMBL/GenBank/DDBJ whole genome shotgun (WGS) entry which is preliminary data.</text>
</comment>
<evidence type="ECO:0000313" key="1">
    <source>
        <dbReference type="EMBL" id="KKL07632.1"/>
    </source>
</evidence>
<name>A0A0F9B1I1_9ZZZZ</name>
<organism evidence="1">
    <name type="scientific">marine sediment metagenome</name>
    <dbReference type="NCBI Taxonomy" id="412755"/>
    <lineage>
        <taxon>unclassified sequences</taxon>
        <taxon>metagenomes</taxon>
        <taxon>ecological metagenomes</taxon>
    </lineage>
</organism>
<gene>
    <name evidence="1" type="ORF">LCGC14_2584040</name>
</gene>
<sequence length="95" mass="10722">MPSEDFEVIGTSEYSIVEFTPGEIMGSWEDIMSRDFGLSLSALLLYAQATNLQQRVFARLITNLRRNSCLLYHVKDTKFPLYPSEPTIQGFLAAA</sequence>
<proteinExistence type="predicted"/>
<protein>
    <submittedName>
        <fullName evidence="1">Uncharacterized protein</fullName>
    </submittedName>
</protein>
<dbReference type="EMBL" id="LAZR01043206">
    <property type="protein sequence ID" value="KKL07632.1"/>
    <property type="molecule type" value="Genomic_DNA"/>
</dbReference>